<dbReference type="RefSeq" id="WP_064698046.1">
    <property type="nucleotide sequence ID" value="NZ_BDEO01000001.1"/>
</dbReference>
<keyword evidence="2" id="KW-1185">Reference proteome</keyword>
<dbReference type="OrthoDB" id="5956204at2"/>
<accession>A0A1M6MWM4</accession>
<evidence type="ECO:0000313" key="2">
    <source>
        <dbReference type="Proteomes" id="UP000184248"/>
    </source>
</evidence>
<dbReference type="Proteomes" id="UP000184248">
    <property type="component" value="Unassembled WGS sequence"/>
</dbReference>
<name>A0A1M6MWM4_9GAMM</name>
<evidence type="ECO:0000313" key="1">
    <source>
        <dbReference type="EMBL" id="SHJ87790.1"/>
    </source>
</evidence>
<dbReference type="AlphaFoldDB" id="A0A1M6MWM4"/>
<gene>
    <name evidence="1" type="ORF">SAMN05192556_101189</name>
</gene>
<reference evidence="2" key="1">
    <citation type="submission" date="2016-11" db="EMBL/GenBank/DDBJ databases">
        <authorList>
            <person name="Varghese N."/>
            <person name="Submissions S."/>
        </authorList>
    </citation>
    <scope>NUCLEOTIDE SEQUENCE [LARGE SCALE GENOMIC DNA]</scope>
    <source>
        <strain evidence="2">ALO Sharm</strain>
    </source>
</reference>
<sequence>MSNPKADASLYLLTGLFQRLELERPGMIQEMIEGVEGDKASLPSDVGNRAYVEEVFDEALTLLKRANNTQ</sequence>
<organism evidence="1 2">
    <name type="scientific">Halomonas caseinilytica</name>
    <dbReference type="NCBI Taxonomy" id="438744"/>
    <lineage>
        <taxon>Bacteria</taxon>
        <taxon>Pseudomonadati</taxon>
        <taxon>Pseudomonadota</taxon>
        <taxon>Gammaproteobacteria</taxon>
        <taxon>Oceanospirillales</taxon>
        <taxon>Halomonadaceae</taxon>
        <taxon>Halomonas</taxon>
    </lineage>
</organism>
<protein>
    <submittedName>
        <fullName evidence="1">Uncharacterized protein</fullName>
    </submittedName>
</protein>
<proteinExistence type="predicted"/>
<dbReference type="EMBL" id="FRAL01000001">
    <property type="protein sequence ID" value="SHJ87790.1"/>
    <property type="molecule type" value="Genomic_DNA"/>
</dbReference>